<proteinExistence type="predicted"/>
<name>A0A644Y322_9ZZZZ</name>
<dbReference type="InterPro" id="IPR050708">
    <property type="entry name" value="T6SS_VgrG/RHS"/>
</dbReference>
<evidence type="ECO:0008006" key="2">
    <source>
        <dbReference type="Google" id="ProtNLM"/>
    </source>
</evidence>
<dbReference type="InterPro" id="IPR022385">
    <property type="entry name" value="Rhs_assc_core"/>
</dbReference>
<protein>
    <recommendedName>
        <fullName evidence="2">RHS repeat-associated core domain-containing protein</fullName>
    </recommendedName>
</protein>
<dbReference type="Gene3D" id="2.180.10.10">
    <property type="entry name" value="RHS repeat-associated core"/>
    <property type="match status" value="1"/>
</dbReference>
<comment type="caution">
    <text evidence="1">The sequence shown here is derived from an EMBL/GenBank/DDBJ whole genome shotgun (WGS) entry which is preliminary data.</text>
</comment>
<dbReference type="PANTHER" id="PTHR32305:SF15">
    <property type="entry name" value="PROTEIN RHSA-RELATED"/>
    <property type="match status" value="1"/>
</dbReference>
<accession>A0A644Y322</accession>
<sequence>MDYIGNVEYQIYRYFDWDVTFEPAELKYIYRIHNPEGFATNATTTNGPIYSYYRKDHLGNNREVWRASYTWGSTTHPAATVQRTQYYPSGLPWKSNNGDNPGSQPYKYGGKEFVEMHGLDEYDSDARWYYPAIMRTTTMDPLAEKYYDISPYAWCANNPVRFVDPDGRRIYMVTGNKVVLASAKIMHQTDIGKTLWNKYNNSRTDDIYISSQKFKNVKAGGYTYANAQKYNIIKNGKITLDLNNPNQSDMSNINGLDVSKSEGKNIHIVNINEKTASTDGTYGDKKFDSGAYAMFHEIDAHIDKDGTYNSELGHKLHGYSLITTEIEGKKVQAIKIEKNSDAWKMIMQLIELNNKENE</sequence>
<evidence type="ECO:0000313" key="1">
    <source>
        <dbReference type="EMBL" id="MPM20913.1"/>
    </source>
</evidence>
<reference evidence="1" key="1">
    <citation type="submission" date="2019-08" db="EMBL/GenBank/DDBJ databases">
        <authorList>
            <person name="Kucharzyk K."/>
            <person name="Murdoch R.W."/>
            <person name="Higgins S."/>
            <person name="Loffler F."/>
        </authorList>
    </citation>
    <scope>NUCLEOTIDE SEQUENCE</scope>
</reference>
<dbReference type="PANTHER" id="PTHR32305">
    <property type="match status" value="1"/>
</dbReference>
<organism evidence="1">
    <name type="scientific">bioreactor metagenome</name>
    <dbReference type="NCBI Taxonomy" id="1076179"/>
    <lineage>
        <taxon>unclassified sequences</taxon>
        <taxon>metagenomes</taxon>
        <taxon>ecological metagenomes</taxon>
    </lineage>
</organism>
<dbReference type="EMBL" id="VSSQ01003482">
    <property type="protein sequence ID" value="MPM20913.1"/>
    <property type="molecule type" value="Genomic_DNA"/>
</dbReference>
<gene>
    <name evidence="1" type="ORF">SDC9_67351</name>
</gene>
<dbReference type="AlphaFoldDB" id="A0A644Y322"/>
<dbReference type="NCBIfam" id="TIGR03696">
    <property type="entry name" value="Rhs_assc_core"/>
    <property type="match status" value="1"/>
</dbReference>